<evidence type="ECO:0000313" key="1">
    <source>
        <dbReference type="EMBL" id="KAA1068315.1"/>
    </source>
</evidence>
<dbReference type="EMBL" id="VDEP01000506">
    <property type="protein sequence ID" value="KAA1068315.1"/>
    <property type="molecule type" value="Genomic_DNA"/>
</dbReference>
<protein>
    <submittedName>
        <fullName evidence="1">Uncharacterized protein</fullName>
    </submittedName>
</protein>
<reference evidence="1 2" key="1">
    <citation type="submission" date="2019-05" db="EMBL/GenBank/DDBJ databases">
        <title>Emergence of the Ug99 lineage of the wheat stem rust pathogen through somatic hybridization.</title>
        <authorList>
            <person name="Li F."/>
            <person name="Upadhyaya N.M."/>
            <person name="Sperschneider J."/>
            <person name="Matny O."/>
            <person name="Nguyen-Phuc H."/>
            <person name="Mago R."/>
            <person name="Raley C."/>
            <person name="Miller M.E."/>
            <person name="Silverstein K.A.T."/>
            <person name="Henningsen E."/>
            <person name="Hirsch C.D."/>
            <person name="Visser B."/>
            <person name="Pretorius Z.A."/>
            <person name="Steffenson B.J."/>
            <person name="Schwessinger B."/>
            <person name="Dodds P.N."/>
            <person name="Figueroa M."/>
        </authorList>
    </citation>
    <scope>NUCLEOTIDE SEQUENCE [LARGE SCALE GENOMIC DNA]</scope>
    <source>
        <strain evidence="1 2">Ug99</strain>
    </source>
</reference>
<proteinExistence type="predicted"/>
<organism evidence="1 2">
    <name type="scientific">Puccinia graminis f. sp. tritici</name>
    <dbReference type="NCBI Taxonomy" id="56615"/>
    <lineage>
        <taxon>Eukaryota</taxon>
        <taxon>Fungi</taxon>
        <taxon>Dikarya</taxon>
        <taxon>Basidiomycota</taxon>
        <taxon>Pucciniomycotina</taxon>
        <taxon>Pucciniomycetes</taxon>
        <taxon>Pucciniales</taxon>
        <taxon>Pucciniaceae</taxon>
        <taxon>Puccinia</taxon>
    </lineage>
</organism>
<gene>
    <name evidence="1" type="ORF">PGTUg99_032837</name>
</gene>
<sequence>MKIDLPVKIKNWSMEISRSVPKSAYLSSEFAFVHDWTSTISQSVAKSTYFSLEFAFGHDCARIARGGNSDADDKK</sequence>
<dbReference type="AlphaFoldDB" id="A0A5B0LVA5"/>
<name>A0A5B0LVA5_PUCGR</name>
<accession>A0A5B0LVA5</accession>
<evidence type="ECO:0000313" key="2">
    <source>
        <dbReference type="Proteomes" id="UP000325313"/>
    </source>
</evidence>
<dbReference type="Proteomes" id="UP000325313">
    <property type="component" value="Unassembled WGS sequence"/>
</dbReference>
<comment type="caution">
    <text evidence="1">The sequence shown here is derived from an EMBL/GenBank/DDBJ whole genome shotgun (WGS) entry which is preliminary data.</text>
</comment>